<dbReference type="InterPro" id="IPR034144">
    <property type="entry name" value="TOPRIM_TopoIII"/>
</dbReference>
<evidence type="ECO:0000256" key="10">
    <source>
        <dbReference type="ARBA" id="ARBA00031985"/>
    </source>
</evidence>
<evidence type="ECO:0000256" key="11">
    <source>
        <dbReference type="ARBA" id="ARBA00032235"/>
    </source>
</evidence>
<dbReference type="EMBL" id="SNVV01000017">
    <property type="protein sequence ID" value="TDN47904.1"/>
    <property type="molecule type" value="Genomic_DNA"/>
</dbReference>
<dbReference type="SMART" id="SM00493">
    <property type="entry name" value="TOPRIM"/>
    <property type="match status" value="1"/>
</dbReference>
<feature type="domain" description="Topo IA-type catalytic" evidence="15">
    <location>
        <begin position="153"/>
        <end position="610"/>
    </location>
</feature>
<keyword evidence="17" id="KW-1185">Reference proteome</keyword>
<evidence type="ECO:0000259" key="14">
    <source>
        <dbReference type="PROSITE" id="PS50880"/>
    </source>
</evidence>
<feature type="compositionally biased region" description="Basic residues" evidence="13">
    <location>
        <begin position="845"/>
        <end position="854"/>
    </location>
</feature>
<dbReference type="GO" id="GO:0006281">
    <property type="term" value="P:DNA repair"/>
    <property type="evidence" value="ECO:0007669"/>
    <property type="project" value="TreeGrafter"/>
</dbReference>
<evidence type="ECO:0000313" key="16">
    <source>
        <dbReference type="EMBL" id="TDN47904.1"/>
    </source>
</evidence>
<dbReference type="NCBIfam" id="NF006032">
    <property type="entry name" value="PRK08173.1"/>
    <property type="match status" value="1"/>
</dbReference>
<keyword evidence="6" id="KW-0799">Topoisomerase</keyword>
<evidence type="ECO:0000256" key="13">
    <source>
        <dbReference type="SAM" id="MobiDB-lite"/>
    </source>
</evidence>
<dbReference type="InterPro" id="IPR023406">
    <property type="entry name" value="Topo_IA_AS"/>
</dbReference>
<dbReference type="Gene3D" id="3.40.50.140">
    <property type="match status" value="1"/>
</dbReference>
<protein>
    <recommendedName>
        <fullName evidence="3">DNA topoisomerase</fullName>
        <ecNumber evidence="3">5.6.2.1</ecNumber>
    </recommendedName>
    <alternativeName>
        <fullName evidence="12">Omega-protein</fullName>
    </alternativeName>
    <alternativeName>
        <fullName evidence="11">Relaxing enzyme</fullName>
    </alternativeName>
    <alternativeName>
        <fullName evidence="9">Swivelase</fullName>
    </alternativeName>
    <alternativeName>
        <fullName evidence="10">Untwisting enzyme</fullName>
    </alternativeName>
</protein>
<dbReference type="Gene3D" id="2.70.20.10">
    <property type="entry name" value="Topoisomerase I, domain 3"/>
    <property type="match status" value="1"/>
</dbReference>
<dbReference type="CDD" id="cd00186">
    <property type="entry name" value="TOP1Ac"/>
    <property type="match status" value="1"/>
</dbReference>
<dbReference type="InterPro" id="IPR003601">
    <property type="entry name" value="Topo_IA_2"/>
</dbReference>
<dbReference type="InterPro" id="IPR013824">
    <property type="entry name" value="Topo_IA_cen_sub1"/>
</dbReference>
<dbReference type="PROSITE" id="PS52039">
    <property type="entry name" value="TOPO_IA_2"/>
    <property type="match status" value="1"/>
</dbReference>
<comment type="caution">
    <text evidence="16">The sequence shown here is derived from an EMBL/GenBank/DDBJ whole genome shotgun (WGS) entry which is preliminary data.</text>
</comment>
<feature type="compositionally biased region" description="Basic and acidic residues" evidence="13">
    <location>
        <begin position="832"/>
        <end position="841"/>
    </location>
</feature>
<dbReference type="PANTHER" id="PTHR11390:SF21">
    <property type="entry name" value="DNA TOPOISOMERASE 3-ALPHA"/>
    <property type="match status" value="1"/>
</dbReference>
<dbReference type="PRINTS" id="PR00417">
    <property type="entry name" value="PRTPISMRASEI"/>
</dbReference>
<dbReference type="InterPro" id="IPR025589">
    <property type="entry name" value="Toprim_C_rpt"/>
</dbReference>
<dbReference type="InterPro" id="IPR013497">
    <property type="entry name" value="Topo_IA_cen"/>
</dbReference>
<dbReference type="PROSITE" id="PS50880">
    <property type="entry name" value="TOPRIM"/>
    <property type="match status" value="1"/>
</dbReference>
<evidence type="ECO:0000256" key="8">
    <source>
        <dbReference type="ARBA" id="ARBA00023235"/>
    </source>
</evidence>
<evidence type="ECO:0000256" key="12">
    <source>
        <dbReference type="ARBA" id="ARBA00032877"/>
    </source>
</evidence>
<dbReference type="Pfam" id="PF01131">
    <property type="entry name" value="Topoisom_bac"/>
    <property type="match status" value="1"/>
</dbReference>
<evidence type="ECO:0000256" key="3">
    <source>
        <dbReference type="ARBA" id="ARBA00012891"/>
    </source>
</evidence>
<dbReference type="Gene3D" id="1.10.460.10">
    <property type="entry name" value="Topoisomerase I, domain 2"/>
    <property type="match status" value="1"/>
</dbReference>
<feature type="region of interest" description="Disordered" evidence="13">
    <location>
        <begin position="822"/>
        <end position="854"/>
    </location>
</feature>
<evidence type="ECO:0000256" key="1">
    <source>
        <dbReference type="ARBA" id="ARBA00000213"/>
    </source>
</evidence>
<proteinExistence type="inferred from homology"/>
<keyword evidence="8 16" id="KW-0413">Isomerase</keyword>
<dbReference type="GO" id="GO:0003677">
    <property type="term" value="F:DNA binding"/>
    <property type="evidence" value="ECO:0007669"/>
    <property type="project" value="UniProtKB-KW"/>
</dbReference>
<dbReference type="InterPro" id="IPR003602">
    <property type="entry name" value="Topo_IA_DNA-bd_dom"/>
</dbReference>
<feature type="compositionally biased region" description="Low complexity" evidence="13">
    <location>
        <begin position="822"/>
        <end position="831"/>
    </location>
</feature>
<dbReference type="InterPro" id="IPR013826">
    <property type="entry name" value="Topo_IA_cen_sub3"/>
</dbReference>
<name>A0A4R6DTB0_9RHOO</name>
<evidence type="ECO:0000256" key="5">
    <source>
        <dbReference type="ARBA" id="ARBA00022842"/>
    </source>
</evidence>
<sequence>MSKQLIIAEKPSVAQDIARALGGFTKEKDYYESDDYVLSSAVGHLLELAVPEEYEVKRGKWTFAHLPVIPPHFALKPIEKTDDRLKLLTRLIKRKDVTGLINACDAGREGELIFNFIVQHAGTSKPVQRLWLQSMTATAIRDGFAHLRTARDVEGLRNAAVCRAESDWLIGINGTRAMTAFNSKTGGFHLTTVGRVQTPTLAIVVEREDKIRKFKPRDYWELEASFGCQAGSYAGRWFDEQFKKPEGDEHANAHRLWDKAKAEAIRAKCEGKPGKVSEEAKPSTQLSPLLFDLTSLQREANGRFGFSARVTLQLAQALYEKHKVLTYPRTDARALPEDYLGTVKDVMRGLPDEYAPFANEIAKQGWVRPNKRIFNNTKISDHFAIIPTGTLPKSLSEAEQKIYDLVTRRFLAVFYPAAEYQITTRITRVEGEAFKTEGKVLVNAGWLAVYGKEAANEKDDKEGGGPQLVPVQPNETVATEDILLKSLQTKPPARFNEATLLSAMEGAGKMVDDEELRAAMAERGLGTPATRAQIIEGLIAEQYIHREGRELIPSAKAFSLITLLKGLGVNALTSPELTGGWEYKLSRMERGELSRDAFMHEIAEMAREVVERAKRYESDTVPGDFVTLQTPCPKCGGTVKENYKKFACQSCDWSTWKIVAGRQFEIGEIETLLREGKVGPLLGFRNKMGRLFNAEIKLNDDKQPEFDFGQPKEGEEGAEAVDFSDQQPLGPCPKCSSAVYEHGLAYVCEKSVGPGKSCDFRSGKIILQQPIDREQMSKLLAEGKTDLLKGFVSARTRRKFSAFLVRGKDGKVGFEFEPRAPKAATAKAGAGKAEKSGEAAEAKPAPRKRASKSA</sequence>
<evidence type="ECO:0000256" key="2">
    <source>
        <dbReference type="ARBA" id="ARBA00009446"/>
    </source>
</evidence>
<dbReference type="Pfam" id="PF01751">
    <property type="entry name" value="Toprim"/>
    <property type="match status" value="1"/>
</dbReference>
<dbReference type="SMART" id="SM00437">
    <property type="entry name" value="TOP1Ac"/>
    <property type="match status" value="1"/>
</dbReference>
<dbReference type="InterPro" id="IPR005738">
    <property type="entry name" value="TopoIII"/>
</dbReference>
<dbReference type="GO" id="GO:0006310">
    <property type="term" value="P:DNA recombination"/>
    <property type="evidence" value="ECO:0007669"/>
    <property type="project" value="TreeGrafter"/>
</dbReference>
<dbReference type="GO" id="GO:0043597">
    <property type="term" value="C:cytoplasmic replication fork"/>
    <property type="evidence" value="ECO:0007669"/>
    <property type="project" value="TreeGrafter"/>
</dbReference>
<dbReference type="GO" id="GO:0046872">
    <property type="term" value="F:metal ion binding"/>
    <property type="evidence" value="ECO:0007669"/>
    <property type="project" value="UniProtKB-KW"/>
</dbReference>
<comment type="catalytic activity">
    <reaction evidence="1">
        <text>ATP-independent breakage of single-stranded DNA, followed by passage and rejoining.</text>
        <dbReference type="EC" id="5.6.2.1"/>
    </reaction>
</comment>
<dbReference type="RefSeq" id="WP_133593849.1">
    <property type="nucleotide sequence ID" value="NZ_SNVV01000017.1"/>
</dbReference>
<dbReference type="NCBIfam" id="TIGR01056">
    <property type="entry name" value="topB"/>
    <property type="match status" value="1"/>
</dbReference>
<evidence type="ECO:0000256" key="7">
    <source>
        <dbReference type="ARBA" id="ARBA00023125"/>
    </source>
</evidence>
<dbReference type="OrthoDB" id="9803554at2"/>
<organism evidence="16 17">
    <name type="scientific">Azoarcus indigens</name>
    <dbReference type="NCBI Taxonomy" id="29545"/>
    <lineage>
        <taxon>Bacteria</taxon>
        <taxon>Pseudomonadati</taxon>
        <taxon>Pseudomonadota</taxon>
        <taxon>Betaproteobacteria</taxon>
        <taxon>Rhodocyclales</taxon>
        <taxon>Zoogloeaceae</taxon>
        <taxon>Azoarcus</taxon>
    </lineage>
</organism>
<reference evidence="16 17" key="1">
    <citation type="submission" date="2019-03" db="EMBL/GenBank/DDBJ databases">
        <title>Genomic Encyclopedia of Type Strains, Phase IV (KMG-IV): sequencing the most valuable type-strain genomes for metagenomic binning, comparative biology and taxonomic classification.</title>
        <authorList>
            <person name="Goeker M."/>
        </authorList>
    </citation>
    <scope>NUCLEOTIDE SEQUENCE [LARGE SCALE GENOMIC DNA]</scope>
    <source>
        <strain evidence="16 17">DSM 12121</strain>
    </source>
</reference>
<dbReference type="Proteomes" id="UP000295129">
    <property type="component" value="Unassembled WGS sequence"/>
</dbReference>
<dbReference type="GO" id="GO:0003917">
    <property type="term" value="F:DNA topoisomerase type I (single strand cut, ATP-independent) activity"/>
    <property type="evidence" value="ECO:0007669"/>
    <property type="project" value="UniProtKB-EC"/>
</dbReference>
<feature type="domain" description="Toprim" evidence="14">
    <location>
        <begin position="3"/>
        <end position="136"/>
    </location>
</feature>
<dbReference type="SUPFAM" id="SSF56712">
    <property type="entry name" value="Prokaryotic type I DNA topoisomerase"/>
    <property type="match status" value="1"/>
</dbReference>
<dbReference type="InterPro" id="IPR000380">
    <property type="entry name" value="Topo_IA"/>
</dbReference>
<dbReference type="Pfam" id="PF13342">
    <property type="entry name" value="Toprim_Crpt"/>
    <property type="match status" value="2"/>
</dbReference>
<dbReference type="EC" id="5.6.2.1" evidence="3"/>
<accession>A0A4R6DTB0</accession>
<dbReference type="Gene3D" id="1.10.290.10">
    <property type="entry name" value="Topoisomerase I, domain 4"/>
    <property type="match status" value="1"/>
</dbReference>
<evidence type="ECO:0000256" key="4">
    <source>
        <dbReference type="ARBA" id="ARBA00022723"/>
    </source>
</evidence>
<gene>
    <name evidence="16" type="ORF">C7389_11720</name>
</gene>
<evidence type="ECO:0000256" key="9">
    <source>
        <dbReference type="ARBA" id="ARBA00030003"/>
    </source>
</evidence>
<dbReference type="InterPro" id="IPR023405">
    <property type="entry name" value="Topo_IA_core_domain"/>
</dbReference>
<comment type="similarity">
    <text evidence="2">Belongs to the type IA topoisomerase family.</text>
</comment>
<dbReference type="NCBIfam" id="NF005829">
    <property type="entry name" value="PRK07726.1"/>
    <property type="match status" value="1"/>
</dbReference>
<dbReference type="SMART" id="SM00436">
    <property type="entry name" value="TOP1Bc"/>
    <property type="match status" value="1"/>
</dbReference>
<keyword evidence="4" id="KW-0479">Metal-binding</keyword>
<dbReference type="GO" id="GO:0006265">
    <property type="term" value="P:DNA topological change"/>
    <property type="evidence" value="ECO:0007669"/>
    <property type="project" value="InterPro"/>
</dbReference>
<dbReference type="InterPro" id="IPR013825">
    <property type="entry name" value="Topo_IA_cen_sub2"/>
</dbReference>
<dbReference type="InterPro" id="IPR006171">
    <property type="entry name" value="TOPRIM_dom"/>
</dbReference>
<dbReference type="PROSITE" id="PS00396">
    <property type="entry name" value="TOPO_IA_1"/>
    <property type="match status" value="1"/>
</dbReference>
<dbReference type="AlphaFoldDB" id="A0A4R6DTB0"/>
<evidence type="ECO:0000259" key="15">
    <source>
        <dbReference type="PROSITE" id="PS52039"/>
    </source>
</evidence>
<dbReference type="PANTHER" id="PTHR11390">
    <property type="entry name" value="PROKARYOTIC DNA TOPOISOMERASE"/>
    <property type="match status" value="1"/>
</dbReference>
<dbReference type="CDD" id="cd03362">
    <property type="entry name" value="TOPRIM_TopoIA_TopoIII"/>
    <property type="match status" value="1"/>
</dbReference>
<keyword evidence="7" id="KW-0238">DNA-binding</keyword>
<evidence type="ECO:0000313" key="17">
    <source>
        <dbReference type="Proteomes" id="UP000295129"/>
    </source>
</evidence>
<dbReference type="NCBIfam" id="NF011313">
    <property type="entry name" value="PRK14724.1"/>
    <property type="match status" value="1"/>
</dbReference>
<evidence type="ECO:0000256" key="6">
    <source>
        <dbReference type="ARBA" id="ARBA00023029"/>
    </source>
</evidence>
<keyword evidence="5" id="KW-0460">Magnesium</keyword>